<evidence type="ECO:0000256" key="4">
    <source>
        <dbReference type="ARBA" id="ARBA00022692"/>
    </source>
</evidence>
<feature type="transmembrane region" description="Helical" evidence="7">
    <location>
        <begin position="269"/>
        <end position="286"/>
    </location>
</feature>
<feature type="transmembrane region" description="Helical" evidence="7">
    <location>
        <begin position="388"/>
        <end position="412"/>
    </location>
</feature>
<dbReference type="InterPro" id="IPR036259">
    <property type="entry name" value="MFS_trans_sf"/>
</dbReference>
<feature type="transmembrane region" description="Helical" evidence="7">
    <location>
        <begin position="306"/>
        <end position="323"/>
    </location>
</feature>
<organism evidence="8 9">
    <name type="scientific">Humisphaera borealis</name>
    <dbReference type="NCBI Taxonomy" id="2807512"/>
    <lineage>
        <taxon>Bacteria</taxon>
        <taxon>Pseudomonadati</taxon>
        <taxon>Planctomycetota</taxon>
        <taxon>Phycisphaerae</taxon>
        <taxon>Tepidisphaerales</taxon>
        <taxon>Tepidisphaeraceae</taxon>
        <taxon>Humisphaera</taxon>
    </lineage>
</organism>
<keyword evidence="4 7" id="KW-0812">Transmembrane</keyword>
<sequence length="541" mass="56911">MLFWGCFIALITTAFAFISRMFLLNTWAKEFGLDGAQVGSLAGIGIWPFAVSIIGFSLIIDRIGYKTAMIISFLGYAIWSVMGVSAYYVSAGGDKQTAYQLLYWGSLILGLSNGTVEAYINPVVATMFSHNKTKWLNILHAGWPGGLVLAGLTIIAIDTKGGIPWSVNLGIIGIPAIIFLFMLLPRKFPAQERVAAGVSYREMLAEFGIMGALVVGFLVVLQLMEFFKGVSAFQGSDGHLAIWAKGIFIAIGIAIVAGFAGYTKSLGRGFMFVMIIIMMPLATTEIGTDGWITGIMEGALHGYHPGWVLVFTSAIMMVLRFFAGPIIHSLSPLGLLALSAVLGIVGLASLSVAGSVVAIFAAAALYAVGKTFLWPTMLGVVSDQTPRGGALTLNALGGIGMLAVGVLGFPYIGTLKEAKKIDAVAATPAALSVPGLVNNGTLSDSVLGKDHAIQIIPYSVVDDKKLTAATATLSAENQAQIKAAADASAQKALLNMAVFPGFMLLCYLLLLAYFKSKGGYKAVQLTADETIAAGAKGPSEY</sequence>
<dbReference type="KEGG" id="hbs:IPV69_09420"/>
<evidence type="ECO:0000256" key="7">
    <source>
        <dbReference type="SAM" id="Phobius"/>
    </source>
</evidence>
<comment type="subcellular location">
    <subcellularLocation>
        <location evidence="1">Endomembrane system</location>
        <topology evidence="1">Multi-pass membrane protein</topology>
    </subcellularLocation>
</comment>
<keyword evidence="5 7" id="KW-1133">Transmembrane helix</keyword>
<dbReference type="Proteomes" id="UP000593765">
    <property type="component" value="Chromosome"/>
</dbReference>
<feature type="transmembrane region" description="Helical" evidence="7">
    <location>
        <begin position="335"/>
        <end position="368"/>
    </location>
</feature>
<dbReference type="EMBL" id="CP063458">
    <property type="protein sequence ID" value="QOV92381.1"/>
    <property type="molecule type" value="Genomic_DNA"/>
</dbReference>
<dbReference type="Pfam" id="PF07690">
    <property type="entry name" value="MFS_1"/>
    <property type="match status" value="1"/>
</dbReference>
<dbReference type="SUPFAM" id="SSF103473">
    <property type="entry name" value="MFS general substrate transporter"/>
    <property type="match status" value="1"/>
</dbReference>
<dbReference type="GO" id="GO:0016020">
    <property type="term" value="C:membrane"/>
    <property type="evidence" value="ECO:0007669"/>
    <property type="project" value="TreeGrafter"/>
</dbReference>
<keyword evidence="6 7" id="KW-0472">Membrane</keyword>
<feature type="transmembrane region" description="Helical" evidence="7">
    <location>
        <begin position="136"/>
        <end position="157"/>
    </location>
</feature>
<evidence type="ECO:0000256" key="3">
    <source>
        <dbReference type="ARBA" id="ARBA00022448"/>
    </source>
</evidence>
<reference evidence="8 9" key="1">
    <citation type="submission" date="2020-10" db="EMBL/GenBank/DDBJ databases">
        <title>Wide distribution of Phycisphaera-like planctomycetes from WD2101 soil group in peatlands and genome analysis of the first cultivated representative.</title>
        <authorList>
            <person name="Dedysh S.N."/>
            <person name="Beletsky A.V."/>
            <person name="Ivanova A."/>
            <person name="Kulichevskaya I.S."/>
            <person name="Suzina N.E."/>
            <person name="Philippov D.A."/>
            <person name="Rakitin A.L."/>
            <person name="Mardanov A.V."/>
            <person name="Ravin N.V."/>
        </authorList>
    </citation>
    <scope>NUCLEOTIDE SEQUENCE [LARGE SCALE GENOMIC DNA]</scope>
    <source>
        <strain evidence="8 9">M1803</strain>
    </source>
</reference>
<keyword evidence="3" id="KW-0813">Transport</keyword>
<dbReference type="GO" id="GO:0022857">
    <property type="term" value="F:transmembrane transporter activity"/>
    <property type="evidence" value="ECO:0007669"/>
    <property type="project" value="InterPro"/>
</dbReference>
<dbReference type="InterPro" id="IPR011701">
    <property type="entry name" value="MFS"/>
</dbReference>
<feature type="transmembrane region" description="Helical" evidence="7">
    <location>
        <begin position="40"/>
        <end position="60"/>
    </location>
</feature>
<proteinExistence type="inferred from homology"/>
<accession>A0A7M2X5Q0</accession>
<feature type="transmembrane region" description="Helical" evidence="7">
    <location>
        <begin position="101"/>
        <end position="124"/>
    </location>
</feature>
<comment type="similarity">
    <text evidence="2">Belongs to the major facilitator superfamily.</text>
</comment>
<name>A0A7M2X5Q0_9BACT</name>
<evidence type="ECO:0000256" key="6">
    <source>
        <dbReference type="ARBA" id="ARBA00023136"/>
    </source>
</evidence>
<dbReference type="Gene3D" id="1.20.1250.20">
    <property type="entry name" value="MFS general substrate transporter like domains"/>
    <property type="match status" value="1"/>
</dbReference>
<feature type="transmembrane region" description="Helical" evidence="7">
    <location>
        <begin position="242"/>
        <end position="262"/>
    </location>
</feature>
<protein>
    <submittedName>
        <fullName evidence="8">MFS transporter</fullName>
    </submittedName>
</protein>
<feature type="transmembrane region" description="Helical" evidence="7">
    <location>
        <begin position="492"/>
        <end position="514"/>
    </location>
</feature>
<dbReference type="PANTHER" id="PTHR23514">
    <property type="entry name" value="BYPASS OF STOP CODON PROTEIN 6"/>
    <property type="match status" value="1"/>
</dbReference>
<evidence type="ECO:0000256" key="1">
    <source>
        <dbReference type="ARBA" id="ARBA00004127"/>
    </source>
</evidence>
<feature type="transmembrane region" description="Helical" evidence="7">
    <location>
        <begin position="204"/>
        <end position="222"/>
    </location>
</feature>
<evidence type="ECO:0000256" key="2">
    <source>
        <dbReference type="ARBA" id="ARBA00008335"/>
    </source>
</evidence>
<dbReference type="InterPro" id="IPR051788">
    <property type="entry name" value="MFS_Transporter"/>
</dbReference>
<evidence type="ECO:0000313" key="9">
    <source>
        <dbReference type="Proteomes" id="UP000593765"/>
    </source>
</evidence>
<keyword evidence="9" id="KW-1185">Reference proteome</keyword>
<feature type="transmembrane region" description="Helical" evidence="7">
    <location>
        <begin position="67"/>
        <end position="89"/>
    </location>
</feature>
<evidence type="ECO:0000256" key="5">
    <source>
        <dbReference type="ARBA" id="ARBA00022989"/>
    </source>
</evidence>
<gene>
    <name evidence="8" type="ORF">IPV69_09420</name>
</gene>
<dbReference type="PANTHER" id="PTHR23514:SF3">
    <property type="entry name" value="BYPASS OF STOP CODON PROTEIN 6"/>
    <property type="match status" value="1"/>
</dbReference>
<evidence type="ECO:0000313" key="8">
    <source>
        <dbReference type="EMBL" id="QOV92381.1"/>
    </source>
</evidence>
<feature type="transmembrane region" description="Helical" evidence="7">
    <location>
        <begin position="163"/>
        <end position="184"/>
    </location>
</feature>
<dbReference type="AlphaFoldDB" id="A0A7M2X5Q0"/>
<dbReference type="GO" id="GO:0012505">
    <property type="term" value="C:endomembrane system"/>
    <property type="evidence" value="ECO:0007669"/>
    <property type="project" value="UniProtKB-SubCell"/>
</dbReference>